<proteinExistence type="predicted"/>
<gene>
    <name evidence="1" type="ORF">KXJ70_08715</name>
</gene>
<dbReference type="RefSeq" id="WP_219043020.1">
    <property type="nucleotide sequence ID" value="NZ_JAHWDQ010000001.1"/>
</dbReference>
<dbReference type="EMBL" id="JAHWDQ010000001">
    <property type="protein sequence ID" value="MBW2940854.1"/>
    <property type="molecule type" value="Genomic_DNA"/>
</dbReference>
<name>A0ABS6VRB5_9GAMM</name>
<evidence type="ECO:0000313" key="1">
    <source>
        <dbReference type="EMBL" id="MBW2940854.1"/>
    </source>
</evidence>
<keyword evidence="2" id="KW-1185">Reference proteome</keyword>
<dbReference type="Proteomes" id="UP001166291">
    <property type="component" value="Unassembled WGS sequence"/>
</dbReference>
<evidence type="ECO:0000313" key="2">
    <source>
        <dbReference type="Proteomes" id="UP001166291"/>
    </source>
</evidence>
<sequence>MDKVQSPKAVNGSQWQSTAVYTHPLNTINASADILNAPAVILKAPYVVLNSPYRHPQLD</sequence>
<organism evidence="1 2">
    <name type="scientific">Zhongshania aquimaris</name>
    <dbReference type="NCBI Taxonomy" id="2857107"/>
    <lineage>
        <taxon>Bacteria</taxon>
        <taxon>Pseudomonadati</taxon>
        <taxon>Pseudomonadota</taxon>
        <taxon>Gammaproteobacteria</taxon>
        <taxon>Cellvibrionales</taxon>
        <taxon>Spongiibacteraceae</taxon>
        <taxon>Zhongshania</taxon>
    </lineage>
</organism>
<accession>A0ABS6VRB5</accession>
<reference evidence="1" key="1">
    <citation type="submission" date="2021-07" db="EMBL/GenBank/DDBJ databases">
        <title>Zhongshania sp. CAU 1632 isolated from seawater.</title>
        <authorList>
            <person name="Kim W."/>
        </authorList>
    </citation>
    <scope>NUCLEOTIDE SEQUENCE</scope>
    <source>
        <strain evidence="1">CAU 1632</strain>
    </source>
</reference>
<protein>
    <submittedName>
        <fullName evidence="1">Uncharacterized protein</fullName>
    </submittedName>
</protein>
<comment type="caution">
    <text evidence="1">The sequence shown here is derived from an EMBL/GenBank/DDBJ whole genome shotgun (WGS) entry which is preliminary data.</text>
</comment>